<dbReference type="Pfam" id="PF03551">
    <property type="entry name" value="PadR"/>
    <property type="match status" value="1"/>
</dbReference>
<dbReference type="InterPro" id="IPR036390">
    <property type="entry name" value="WH_DNA-bd_sf"/>
</dbReference>
<sequence length="184" mass="21208">MEYVLLGLLILKSQTIYEMNKAFQQGIALFYRASYGSLQTALKKLMQQGYIGFEEEVDAGRNKKVYYITGKGKEAFMEWMEADLPASRLESTALSKVFFLGLIDGKLKKQGIIQRIINQIQLAAAELQHMDEAYQQFKVQDSYKEVFVYQLKTLDYGIQTHRFAKEWFEGLLGELQNVKDGMES</sequence>
<keyword evidence="3" id="KW-0238">DNA-binding</keyword>
<protein>
    <submittedName>
        <fullName evidence="3">DNA-binding PadR family transcriptional regulator</fullName>
    </submittedName>
</protein>
<dbReference type="PANTHER" id="PTHR43252">
    <property type="entry name" value="TRANSCRIPTIONAL REGULATOR YQJI"/>
    <property type="match status" value="1"/>
</dbReference>
<organism evidence="3 4">
    <name type="scientific">Paenibacillus eucommiae</name>
    <dbReference type="NCBI Taxonomy" id="1355755"/>
    <lineage>
        <taxon>Bacteria</taxon>
        <taxon>Bacillati</taxon>
        <taxon>Bacillota</taxon>
        <taxon>Bacilli</taxon>
        <taxon>Bacillales</taxon>
        <taxon>Paenibacillaceae</taxon>
        <taxon>Paenibacillus</taxon>
    </lineage>
</organism>
<dbReference type="EMBL" id="JAGGLB010000002">
    <property type="protein sequence ID" value="MBP1989385.1"/>
    <property type="molecule type" value="Genomic_DNA"/>
</dbReference>
<gene>
    <name evidence="3" type="ORF">J2Z66_000980</name>
</gene>
<feature type="domain" description="Transcription regulator PadR N-terminal" evidence="1">
    <location>
        <begin position="5"/>
        <end position="76"/>
    </location>
</feature>
<dbReference type="Proteomes" id="UP001519287">
    <property type="component" value="Unassembled WGS sequence"/>
</dbReference>
<comment type="caution">
    <text evidence="3">The sequence shown here is derived from an EMBL/GenBank/DDBJ whole genome shotgun (WGS) entry which is preliminary data.</text>
</comment>
<evidence type="ECO:0000259" key="1">
    <source>
        <dbReference type="Pfam" id="PF03551"/>
    </source>
</evidence>
<keyword evidence="4" id="KW-1185">Reference proteome</keyword>
<dbReference type="SUPFAM" id="SSF46785">
    <property type="entry name" value="Winged helix' DNA-binding domain"/>
    <property type="match status" value="1"/>
</dbReference>
<evidence type="ECO:0000313" key="4">
    <source>
        <dbReference type="Proteomes" id="UP001519287"/>
    </source>
</evidence>
<dbReference type="GO" id="GO:0003677">
    <property type="term" value="F:DNA binding"/>
    <property type="evidence" value="ECO:0007669"/>
    <property type="project" value="UniProtKB-KW"/>
</dbReference>
<dbReference type="InterPro" id="IPR036388">
    <property type="entry name" value="WH-like_DNA-bd_sf"/>
</dbReference>
<dbReference type="InterPro" id="IPR005149">
    <property type="entry name" value="Tscrpt_reg_PadR_N"/>
</dbReference>
<evidence type="ECO:0000313" key="3">
    <source>
        <dbReference type="EMBL" id="MBP1989385.1"/>
    </source>
</evidence>
<reference evidence="3 4" key="1">
    <citation type="submission" date="2021-03" db="EMBL/GenBank/DDBJ databases">
        <title>Genomic Encyclopedia of Type Strains, Phase IV (KMG-IV): sequencing the most valuable type-strain genomes for metagenomic binning, comparative biology and taxonomic classification.</title>
        <authorList>
            <person name="Goeker M."/>
        </authorList>
    </citation>
    <scope>NUCLEOTIDE SEQUENCE [LARGE SCALE GENOMIC DNA]</scope>
    <source>
        <strain evidence="3 4">DSM 26048</strain>
    </source>
</reference>
<dbReference type="Pfam" id="PF10400">
    <property type="entry name" value="Vir_act_alpha_C"/>
    <property type="match status" value="1"/>
</dbReference>
<evidence type="ECO:0000259" key="2">
    <source>
        <dbReference type="Pfam" id="PF10400"/>
    </source>
</evidence>
<dbReference type="InterPro" id="IPR018309">
    <property type="entry name" value="Tscrpt_reg_PadR_C"/>
</dbReference>
<dbReference type="PANTHER" id="PTHR43252:SF6">
    <property type="entry name" value="NEGATIVE TRANSCRIPTION REGULATOR PADR"/>
    <property type="match status" value="1"/>
</dbReference>
<proteinExistence type="predicted"/>
<feature type="domain" description="Transcription regulator PadR C-terminal" evidence="2">
    <location>
        <begin position="96"/>
        <end position="175"/>
    </location>
</feature>
<accession>A0ABS4IPA1</accession>
<dbReference type="Gene3D" id="1.10.10.10">
    <property type="entry name" value="Winged helix-like DNA-binding domain superfamily/Winged helix DNA-binding domain"/>
    <property type="match status" value="1"/>
</dbReference>
<name>A0ABS4IPA1_9BACL</name>
<dbReference type="RefSeq" id="WP_209970202.1">
    <property type="nucleotide sequence ID" value="NZ_JAGGLB010000002.1"/>
</dbReference>